<dbReference type="PROSITE" id="PS51068">
    <property type="entry name" value="FPG_CAT"/>
    <property type="match status" value="1"/>
</dbReference>
<dbReference type="InterPro" id="IPR012319">
    <property type="entry name" value="FPG_cat"/>
</dbReference>
<evidence type="ECO:0000256" key="10">
    <source>
        <dbReference type="ARBA" id="ARBA00023204"/>
    </source>
</evidence>
<dbReference type="GO" id="GO:0003690">
    <property type="term" value="F:double-stranded DNA binding"/>
    <property type="evidence" value="ECO:0007669"/>
    <property type="project" value="UniProtKB-ARBA"/>
</dbReference>
<dbReference type="Gene3D" id="1.10.8.50">
    <property type="match status" value="1"/>
</dbReference>
<evidence type="ECO:0000256" key="12">
    <source>
        <dbReference type="ARBA" id="ARBA00023268"/>
    </source>
</evidence>
<dbReference type="Pfam" id="PF06827">
    <property type="entry name" value="zf-FPG_IleRS"/>
    <property type="match status" value="1"/>
</dbReference>
<evidence type="ECO:0000256" key="3">
    <source>
        <dbReference type="ARBA" id="ARBA00012720"/>
    </source>
</evidence>
<evidence type="ECO:0000313" key="16">
    <source>
        <dbReference type="EMBL" id="SDK71437.1"/>
    </source>
</evidence>
<gene>
    <name evidence="16" type="ORF">SAMN05216282_11138</name>
</gene>
<keyword evidence="8" id="KW-0862">Zinc</keyword>
<dbReference type="SUPFAM" id="SSF46946">
    <property type="entry name" value="S13-like H2TH domain"/>
    <property type="match status" value="1"/>
</dbReference>
<dbReference type="GO" id="GO:0008270">
    <property type="term" value="F:zinc ion binding"/>
    <property type="evidence" value="ECO:0007669"/>
    <property type="project" value="UniProtKB-KW"/>
</dbReference>
<evidence type="ECO:0000256" key="2">
    <source>
        <dbReference type="ARBA" id="ARBA00009409"/>
    </source>
</evidence>
<dbReference type="OrthoDB" id="9800855at2"/>
<proteinExistence type="inferred from homology"/>
<dbReference type="GO" id="GO:0006979">
    <property type="term" value="P:response to oxidative stress"/>
    <property type="evidence" value="ECO:0007669"/>
    <property type="project" value="UniProtKB-ARBA"/>
</dbReference>
<dbReference type="PANTHER" id="PTHR42697:SF3">
    <property type="entry name" value="ENDONUCLEASE 8 1"/>
    <property type="match status" value="1"/>
</dbReference>
<dbReference type="AlphaFoldDB" id="A0A1G9E5U0"/>
<dbReference type="GO" id="GO:0006284">
    <property type="term" value="P:base-excision repair"/>
    <property type="evidence" value="ECO:0007669"/>
    <property type="project" value="InterPro"/>
</dbReference>
<evidence type="ECO:0000256" key="14">
    <source>
        <dbReference type="ARBA" id="ARBA00044632"/>
    </source>
</evidence>
<dbReference type="PROSITE" id="PS51066">
    <property type="entry name" value="ZF_FPG_2"/>
    <property type="match status" value="1"/>
</dbReference>
<keyword evidence="16" id="KW-0255">Endonuclease</keyword>
<dbReference type="SMART" id="SM01232">
    <property type="entry name" value="H2TH"/>
    <property type="match status" value="1"/>
</dbReference>
<dbReference type="SUPFAM" id="SSF81624">
    <property type="entry name" value="N-terminal domain of MutM-like DNA repair proteins"/>
    <property type="match status" value="1"/>
</dbReference>
<keyword evidence="10" id="KW-0234">DNA repair</keyword>
<dbReference type="Pfam" id="PF01149">
    <property type="entry name" value="Fapy_DNA_glyco"/>
    <property type="match status" value="1"/>
</dbReference>
<evidence type="ECO:0000256" key="6">
    <source>
        <dbReference type="ARBA" id="ARBA00022771"/>
    </source>
</evidence>
<dbReference type="GO" id="GO:0000703">
    <property type="term" value="F:oxidized pyrimidine nucleobase lesion DNA N-glycosylase activity"/>
    <property type="evidence" value="ECO:0007669"/>
    <property type="project" value="TreeGrafter"/>
</dbReference>
<evidence type="ECO:0000256" key="5">
    <source>
        <dbReference type="ARBA" id="ARBA00022763"/>
    </source>
</evidence>
<dbReference type="CDD" id="cd08970">
    <property type="entry name" value="AcNei1_N"/>
    <property type="match status" value="1"/>
</dbReference>
<keyword evidence="5" id="KW-0227">DNA damage</keyword>
<comment type="similarity">
    <text evidence="2">Belongs to the FPG family.</text>
</comment>
<evidence type="ECO:0000256" key="8">
    <source>
        <dbReference type="ARBA" id="ARBA00022833"/>
    </source>
</evidence>
<dbReference type="Proteomes" id="UP000198701">
    <property type="component" value="Unassembled WGS sequence"/>
</dbReference>
<name>A0A1G9E5U0_9MICO</name>
<keyword evidence="6 15" id="KW-0863">Zinc-finger</keyword>
<keyword evidence="9" id="KW-0238">DNA-binding</keyword>
<comment type="cofactor">
    <cofactor evidence="1">
        <name>Zn(2+)</name>
        <dbReference type="ChEBI" id="CHEBI:29105"/>
    </cofactor>
</comment>
<dbReference type="SMART" id="SM00898">
    <property type="entry name" value="Fapy_DNA_glyco"/>
    <property type="match status" value="1"/>
</dbReference>
<dbReference type="STRING" id="386301.SAMN05216282_11138"/>
<keyword evidence="7" id="KW-0378">Hydrolase</keyword>
<dbReference type="EC" id="4.2.99.18" evidence="3"/>
<keyword evidence="13" id="KW-0326">Glycosidase</keyword>
<dbReference type="InterPro" id="IPR010979">
    <property type="entry name" value="Ribosomal_uS13-like_H2TH"/>
</dbReference>
<dbReference type="Pfam" id="PF06831">
    <property type="entry name" value="H2TH"/>
    <property type="match status" value="1"/>
</dbReference>
<reference evidence="16 17" key="1">
    <citation type="submission" date="2016-10" db="EMBL/GenBank/DDBJ databases">
        <authorList>
            <person name="de Groot N.N."/>
        </authorList>
    </citation>
    <scope>NUCLEOTIDE SEQUENCE [LARGE SCALE GENOMIC DNA]</scope>
    <source>
        <strain evidence="16 17">CGMCC 1.5382</strain>
    </source>
</reference>
<dbReference type="GO" id="GO:0140078">
    <property type="term" value="F:class I DNA-(apurinic or apyrimidinic site) endonuclease activity"/>
    <property type="evidence" value="ECO:0007669"/>
    <property type="project" value="UniProtKB-EC"/>
</dbReference>
<evidence type="ECO:0000256" key="13">
    <source>
        <dbReference type="ARBA" id="ARBA00023295"/>
    </source>
</evidence>
<dbReference type="FunFam" id="1.10.8.50:FF:000003">
    <property type="entry name" value="Formamidopyrimidine-DNA glycosylase"/>
    <property type="match status" value="1"/>
</dbReference>
<accession>A0A1G9E5U0</accession>
<organism evidence="16 17">
    <name type="scientific">Cryobacterium psychrotolerans</name>
    <dbReference type="NCBI Taxonomy" id="386301"/>
    <lineage>
        <taxon>Bacteria</taxon>
        <taxon>Bacillati</taxon>
        <taxon>Actinomycetota</taxon>
        <taxon>Actinomycetes</taxon>
        <taxon>Micrococcales</taxon>
        <taxon>Microbacteriaceae</taxon>
        <taxon>Cryobacterium</taxon>
    </lineage>
</organism>
<dbReference type="PANTHER" id="PTHR42697">
    <property type="entry name" value="ENDONUCLEASE 8"/>
    <property type="match status" value="1"/>
</dbReference>
<evidence type="ECO:0000256" key="7">
    <source>
        <dbReference type="ARBA" id="ARBA00022801"/>
    </source>
</evidence>
<dbReference type="RefSeq" id="WP_092323766.1">
    <property type="nucleotide sequence ID" value="NZ_FNFU01000011.1"/>
</dbReference>
<dbReference type="InterPro" id="IPR015886">
    <property type="entry name" value="H2TH_FPG"/>
</dbReference>
<evidence type="ECO:0000256" key="11">
    <source>
        <dbReference type="ARBA" id="ARBA00023239"/>
    </source>
</evidence>
<sequence>MPEGHSVHRITRQFARNFVGKPVRVSSPQGRFVAGAERLDGHVMTDAKAVGKQMFLEFDNGLWLRIHLGMYGAWDFAGDILMDATIASANGRMGQTNQRGTELDAGHGAVLDSAGENSMHSIGAPRRTRVRMAEQEKELGAVDTFPPEPVGQVRVRLLTDTVSADLRGPTACEVLDPGQVDAVIAKLGPDPQLDDGQAAEDRFTTTVRRKPTPIGQLLMDQSVVAGIGNVYRAELLFRARIDPHAPGKTLSDDTVRALWRDWAHLLAIGVKTGQMMTMDDLGGDEYVLAMRNRADRHWVYKREGLPCRVCGTHISLEEMGARKLYWCPSCQRPSAAAIDLESGMR</sequence>
<dbReference type="SUPFAM" id="SSF57716">
    <property type="entry name" value="Glucocorticoid receptor-like (DNA-binding domain)"/>
    <property type="match status" value="1"/>
</dbReference>
<keyword evidence="11" id="KW-0456">Lyase</keyword>
<protein>
    <recommendedName>
        <fullName evidence="3">DNA-(apurinic or apyrimidinic site) lyase</fullName>
        <ecNumber evidence="3">4.2.99.18</ecNumber>
    </recommendedName>
</protein>
<keyword evidence="16" id="KW-0540">Nuclease</keyword>
<dbReference type="InterPro" id="IPR035937">
    <property type="entry name" value="FPG_N"/>
</dbReference>
<dbReference type="EMBL" id="FNFU01000011">
    <property type="protein sequence ID" value="SDK71437.1"/>
    <property type="molecule type" value="Genomic_DNA"/>
</dbReference>
<dbReference type="InterPro" id="IPR000214">
    <property type="entry name" value="Znf_DNA_glyclase/AP_lyase"/>
</dbReference>
<keyword evidence="4" id="KW-0479">Metal-binding</keyword>
<comment type="catalytic activity">
    <reaction evidence="14">
        <text>2'-deoxyribonucleotide-(2'-deoxyribose 5'-phosphate)-2'-deoxyribonucleotide-DNA = a 3'-end 2'-deoxyribonucleotide-(2,3-dehydro-2,3-deoxyribose 5'-phosphate)-DNA + a 5'-end 5'-phospho-2'-deoxyribonucleoside-DNA + H(+)</text>
        <dbReference type="Rhea" id="RHEA:66592"/>
        <dbReference type="Rhea" id="RHEA-COMP:13180"/>
        <dbReference type="Rhea" id="RHEA-COMP:16897"/>
        <dbReference type="Rhea" id="RHEA-COMP:17067"/>
        <dbReference type="ChEBI" id="CHEBI:15378"/>
        <dbReference type="ChEBI" id="CHEBI:136412"/>
        <dbReference type="ChEBI" id="CHEBI:157695"/>
        <dbReference type="ChEBI" id="CHEBI:167181"/>
        <dbReference type="EC" id="4.2.99.18"/>
    </reaction>
</comment>
<dbReference type="Gene3D" id="3.20.190.10">
    <property type="entry name" value="MutM-like, N-terminal"/>
    <property type="match status" value="1"/>
</dbReference>
<keyword evidence="17" id="KW-1185">Reference proteome</keyword>
<evidence type="ECO:0000256" key="1">
    <source>
        <dbReference type="ARBA" id="ARBA00001947"/>
    </source>
</evidence>
<evidence type="ECO:0000256" key="15">
    <source>
        <dbReference type="PROSITE-ProRule" id="PRU00391"/>
    </source>
</evidence>
<evidence type="ECO:0000256" key="4">
    <source>
        <dbReference type="ARBA" id="ARBA00022723"/>
    </source>
</evidence>
<dbReference type="GO" id="GO:0003684">
    <property type="term" value="F:damaged DNA binding"/>
    <property type="evidence" value="ECO:0007669"/>
    <property type="project" value="InterPro"/>
</dbReference>
<dbReference type="InterPro" id="IPR010663">
    <property type="entry name" value="Znf_FPG/IleRS"/>
</dbReference>
<dbReference type="GO" id="GO:0008534">
    <property type="term" value="F:oxidized purine nucleobase lesion DNA N-glycosylase activity"/>
    <property type="evidence" value="ECO:0007669"/>
    <property type="project" value="UniProtKB-ARBA"/>
</dbReference>
<keyword evidence="12" id="KW-0511">Multifunctional enzyme</keyword>
<evidence type="ECO:0000256" key="9">
    <source>
        <dbReference type="ARBA" id="ARBA00023125"/>
    </source>
</evidence>
<evidence type="ECO:0000313" key="17">
    <source>
        <dbReference type="Proteomes" id="UP000198701"/>
    </source>
</evidence>